<dbReference type="AlphaFoldDB" id="A0AAE1GSR4"/>
<organism evidence="1 2">
    <name type="scientific">Frankliniella fusca</name>
    <dbReference type="NCBI Taxonomy" id="407009"/>
    <lineage>
        <taxon>Eukaryota</taxon>
        <taxon>Metazoa</taxon>
        <taxon>Ecdysozoa</taxon>
        <taxon>Arthropoda</taxon>
        <taxon>Hexapoda</taxon>
        <taxon>Insecta</taxon>
        <taxon>Pterygota</taxon>
        <taxon>Neoptera</taxon>
        <taxon>Paraneoptera</taxon>
        <taxon>Thysanoptera</taxon>
        <taxon>Terebrantia</taxon>
        <taxon>Thripoidea</taxon>
        <taxon>Thripidae</taxon>
        <taxon>Frankliniella</taxon>
    </lineage>
</organism>
<gene>
    <name evidence="1" type="ORF">KUF71_018726</name>
</gene>
<reference evidence="1" key="1">
    <citation type="submission" date="2021-07" db="EMBL/GenBank/DDBJ databases">
        <authorList>
            <person name="Catto M.A."/>
            <person name="Jacobson A."/>
            <person name="Kennedy G."/>
            <person name="Labadie P."/>
            <person name="Hunt B.G."/>
            <person name="Srinivasan R."/>
        </authorList>
    </citation>
    <scope>NUCLEOTIDE SEQUENCE</scope>
    <source>
        <strain evidence="1">PL_HMW_Pooled</strain>
        <tissue evidence="1">Head</tissue>
    </source>
</reference>
<name>A0AAE1GSR4_9NEOP</name>
<protein>
    <submittedName>
        <fullName evidence="1">Ribitol-5-phosphate cytidylyltransferase</fullName>
    </submittedName>
</protein>
<dbReference type="EMBL" id="JAHWGI010000033">
    <property type="protein sequence ID" value="KAK3908213.1"/>
    <property type="molecule type" value="Genomic_DNA"/>
</dbReference>
<evidence type="ECO:0000313" key="1">
    <source>
        <dbReference type="EMBL" id="KAK3908213.1"/>
    </source>
</evidence>
<proteinExistence type="predicted"/>
<dbReference type="GO" id="GO:0016779">
    <property type="term" value="F:nucleotidyltransferase activity"/>
    <property type="evidence" value="ECO:0007669"/>
    <property type="project" value="UniProtKB-KW"/>
</dbReference>
<accession>A0AAE1GSR4</accession>
<dbReference type="Proteomes" id="UP001219518">
    <property type="component" value="Unassembled WGS sequence"/>
</dbReference>
<evidence type="ECO:0000313" key="2">
    <source>
        <dbReference type="Proteomes" id="UP001219518"/>
    </source>
</evidence>
<reference evidence="1" key="2">
    <citation type="journal article" date="2023" name="BMC Genomics">
        <title>Pest status, molecular evolution, and epigenetic factors derived from the genome assembly of Frankliniella fusca, a thysanopteran phytovirus vector.</title>
        <authorList>
            <person name="Catto M.A."/>
            <person name="Labadie P.E."/>
            <person name="Jacobson A.L."/>
            <person name="Kennedy G.G."/>
            <person name="Srinivasan R."/>
            <person name="Hunt B.G."/>
        </authorList>
    </citation>
    <scope>NUCLEOTIDE SEQUENCE</scope>
    <source>
        <strain evidence="1">PL_HMW_Pooled</strain>
    </source>
</reference>
<keyword evidence="2" id="KW-1185">Reference proteome</keyword>
<keyword evidence="1" id="KW-0808">Transferase</keyword>
<keyword evidence="1" id="KW-0548">Nucleotidyltransferase</keyword>
<sequence length="219" mass="23900">MRGSTRSAELKVSWLTSLLHADVLSSRFDQQANSPGSWTKLALKPLLLKRIQNASLETCVRHSWLLPSLPGCTVGAAPDWMFHQEHLVTKMDQVLMSCDNVLEEKHKTKHAVQRALQGYDGAIVLPSVGGHGSSVITEGDIQTHLIMITHGLVPAPRCGGLLTGHLGIHWLSLFNTRTCSKITSGFNVQDVSGVTLDSNGGAKEMWVYRNLLTVTIVVT</sequence>
<comment type="caution">
    <text evidence="1">The sequence shown here is derived from an EMBL/GenBank/DDBJ whole genome shotgun (WGS) entry which is preliminary data.</text>
</comment>